<sequence length="219" mass="24104">MEHPLVCLPTDVTAVERVATSVEASLRSGATLSRRGSVRASRLPGLSCATSQRFGVVLVVLPRLFARCLALEGLSRSEVVSVSWDPHPREPVEGGIRATSVLKLAAHTRASGGSRFDVLSVPWSRSWVPARDGTGVCSFPTWRCVRGPGWCAEHCFHFVPDSVEFLLLWPVRDWSSVSDGLRRRLWCRVVVSSSESECCELLYPSELRVMFCKSSGYAP</sequence>
<proteinExistence type="predicted"/>
<dbReference type="EMBL" id="NMUH01000103">
    <property type="protein sequence ID" value="MQL71600.1"/>
    <property type="molecule type" value="Genomic_DNA"/>
</dbReference>
<gene>
    <name evidence="1" type="ORF">Taro_003908</name>
</gene>
<keyword evidence="2" id="KW-1185">Reference proteome</keyword>
<accession>A0A843TQ81</accession>
<name>A0A843TQ81_COLES</name>
<dbReference type="AlphaFoldDB" id="A0A843TQ81"/>
<reference evidence="1" key="1">
    <citation type="submission" date="2017-07" db="EMBL/GenBank/DDBJ databases">
        <title>Taro Niue Genome Assembly and Annotation.</title>
        <authorList>
            <person name="Atibalentja N."/>
            <person name="Keating K."/>
            <person name="Fields C.J."/>
        </authorList>
    </citation>
    <scope>NUCLEOTIDE SEQUENCE</scope>
    <source>
        <strain evidence="1">Niue_2</strain>
        <tissue evidence="1">Leaf</tissue>
    </source>
</reference>
<evidence type="ECO:0000313" key="2">
    <source>
        <dbReference type="Proteomes" id="UP000652761"/>
    </source>
</evidence>
<dbReference type="Proteomes" id="UP000652761">
    <property type="component" value="Unassembled WGS sequence"/>
</dbReference>
<comment type="caution">
    <text evidence="1">The sequence shown here is derived from an EMBL/GenBank/DDBJ whole genome shotgun (WGS) entry which is preliminary data.</text>
</comment>
<organism evidence="1 2">
    <name type="scientific">Colocasia esculenta</name>
    <name type="common">Wild taro</name>
    <name type="synonym">Arum esculentum</name>
    <dbReference type="NCBI Taxonomy" id="4460"/>
    <lineage>
        <taxon>Eukaryota</taxon>
        <taxon>Viridiplantae</taxon>
        <taxon>Streptophyta</taxon>
        <taxon>Embryophyta</taxon>
        <taxon>Tracheophyta</taxon>
        <taxon>Spermatophyta</taxon>
        <taxon>Magnoliopsida</taxon>
        <taxon>Liliopsida</taxon>
        <taxon>Araceae</taxon>
        <taxon>Aroideae</taxon>
        <taxon>Colocasieae</taxon>
        <taxon>Colocasia</taxon>
    </lineage>
</organism>
<evidence type="ECO:0000313" key="1">
    <source>
        <dbReference type="EMBL" id="MQL71600.1"/>
    </source>
</evidence>
<protein>
    <submittedName>
        <fullName evidence="1">Uncharacterized protein</fullName>
    </submittedName>
</protein>